<dbReference type="InterPro" id="IPR001950">
    <property type="entry name" value="SUI1"/>
</dbReference>
<dbReference type="InterPro" id="IPR039759">
    <property type="entry name" value="eIF2D_SUI1"/>
</dbReference>
<protein>
    <submittedName>
        <fullName evidence="4">Translation machinery-associated protein 64</fullName>
    </submittedName>
</protein>
<dbReference type="InterPro" id="IPR015947">
    <property type="entry name" value="PUA-like_sf"/>
</dbReference>
<sequence length="565" mass="64042">MFKKEPHIKALSNLKNSERKKLLQTCKKQTNNEEYTFPTSTIKQTNFSGQKNFGTVYTDENNIPILFKEKHNEQLFPTVYSCWENHTLLPIVLTHGFVIEEHLFNGANLMISGSIPPFNPHCKIGTLCGVASRQAPKLVLAIGIVEMDLPSYNRVIGETGIAVKIIHHFNDGLSKAFKVKLEPPSAFHVASEDEDINNTQIEFQEETKIVEKTRENVQEINTNTEEIAEVLEHLSVSDVDYFITRALYYTLTQDKSLALPISASNFISNHIMRNLPSIDHNEVNVKKTSWKKSAKFLKHFEKEGFLKLKGKGDDLTIIGKNTGKDELKNFVPYKLGANNSVKEKGENTNSKEKASGMMYSLTLYKPFNLAKDFVKEANLSFQTYYTSQDIRNAITQYISIKNLVDAKDKGKVVMDDLLYNMVNKKKSTPDVARIIPRAQISDPLLANNFTEFYQIYKSDDTLLSRTPMKGSLPRIKIVTEMKIGRKVITKVSNFETLQIDPELLAADLRKICSGSTTIGESQTFKSAEVQVQGPHGQLIIDHLNKLGVPNKWVDFENKLKKKKKK</sequence>
<organism evidence="4 5">
    <name type="scientific">Saccharomyces pastorianus</name>
    <name type="common">Lager yeast</name>
    <name type="synonym">Saccharomyces cerevisiae x Saccharomyces eubayanus</name>
    <dbReference type="NCBI Taxonomy" id="27292"/>
    <lineage>
        <taxon>Eukaryota</taxon>
        <taxon>Fungi</taxon>
        <taxon>Dikarya</taxon>
        <taxon>Ascomycota</taxon>
        <taxon>Saccharomycotina</taxon>
        <taxon>Saccharomycetes</taxon>
        <taxon>Saccharomycetales</taxon>
        <taxon>Saccharomycetaceae</taxon>
        <taxon>Saccharomyces</taxon>
    </lineage>
</organism>
<dbReference type="PANTHER" id="PTHR12217:SF4">
    <property type="entry name" value="EUKARYOTIC TRANSLATION INITIATION FACTOR 2D"/>
    <property type="match status" value="1"/>
</dbReference>
<dbReference type="FunFam" id="3.10.400.20:FF:000010">
    <property type="entry name" value="Tma64p"/>
    <property type="match status" value="1"/>
</dbReference>
<reference evidence="4 5" key="1">
    <citation type="journal article" date="2019" name="BMC Genomics">
        <title>Chromosome level assembly and comparative genome analysis confirm lager-brewing yeasts originated from a single hybridization.</title>
        <authorList>
            <person name="Salazar A.N."/>
            <person name="Gorter de Vries A.R."/>
            <person name="van den Broek M."/>
            <person name="Brouwers N."/>
            <person name="de la Torre Cortes P."/>
            <person name="Kuijpers N.G.A."/>
            <person name="Daran J.G."/>
            <person name="Abeel T."/>
        </authorList>
    </citation>
    <scope>NUCLEOTIDE SEQUENCE [LARGE SCALE GENOMIC DNA]</scope>
    <source>
        <strain evidence="4 5">CBS 1483</strain>
    </source>
</reference>
<dbReference type="Pfam" id="PF26292">
    <property type="entry name" value="PUA_elF2D"/>
    <property type="match status" value="1"/>
</dbReference>
<dbReference type="OrthoDB" id="199771at2759"/>
<feature type="domain" description="SUI1" evidence="2">
    <location>
        <begin position="475"/>
        <end position="547"/>
    </location>
</feature>
<dbReference type="GO" id="GO:0003743">
    <property type="term" value="F:translation initiation factor activity"/>
    <property type="evidence" value="ECO:0007669"/>
    <property type="project" value="InterPro"/>
</dbReference>
<dbReference type="InterPro" id="IPR057429">
    <property type="entry name" value="WH_eIF2D"/>
</dbReference>
<dbReference type="InterPro" id="IPR039757">
    <property type="entry name" value="EIF2D"/>
</dbReference>
<dbReference type="Gene3D" id="3.10.400.20">
    <property type="match status" value="1"/>
</dbReference>
<dbReference type="InterPro" id="IPR041366">
    <property type="entry name" value="Pre-PUA"/>
</dbReference>
<dbReference type="PROSITE" id="PS51925">
    <property type="entry name" value="SWIB_MDM2"/>
    <property type="match status" value="1"/>
</dbReference>
<dbReference type="FunFam" id="3.30.780.10:FF:000008">
    <property type="entry name" value="eukaryotic translation initiation factor 2D"/>
    <property type="match status" value="1"/>
</dbReference>
<dbReference type="InterPro" id="IPR036877">
    <property type="entry name" value="SUI1_dom_sf"/>
</dbReference>
<dbReference type="InterPro" id="IPR048248">
    <property type="entry name" value="PUA_eIF2d-like"/>
</dbReference>
<feature type="domain" description="DM2" evidence="3">
    <location>
        <begin position="362"/>
        <end position="447"/>
    </location>
</feature>
<dbReference type="GO" id="GO:0001731">
    <property type="term" value="P:formation of translation preinitiation complex"/>
    <property type="evidence" value="ECO:0007669"/>
    <property type="project" value="InterPro"/>
</dbReference>
<dbReference type="SUPFAM" id="SSF47592">
    <property type="entry name" value="SWIB/MDM2 domain"/>
    <property type="match status" value="1"/>
</dbReference>
<evidence type="ECO:0000313" key="5">
    <source>
        <dbReference type="Proteomes" id="UP000501346"/>
    </source>
</evidence>
<evidence type="ECO:0000313" key="4">
    <source>
        <dbReference type="EMBL" id="QID83455.1"/>
    </source>
</evidence>
<gene>
    <name evidence="4" type="primary">TMA64_2</name>
    <name evidence="4" type="ORF">GRS66_005920</name>
</gene>
<proteinExistence type="inferred from homology"/>
<dbReference type="Pfam" id="PF01253">
    <property type="entry name" value="SUI1"/>
    <property type="match status" value="1"/>
</dbReference>
<dbReference type="PROSITE" id="PS50890">
    <property type="entry name" value="PUA"/>
    <property type="match status" value="1"/>
</dbReference>
<dbReference type="Pfam" id="PF17832">
    <property type="entry name" value="Pre-PUA"/>
    <property type="match status" value="1"/>
</dbReference>
<evidence type="ECO:0000259" key="2">
    <source>
        <dbReference type="PROSITE" id="PS50296"/>
    </source>
</evidence>
<dbReference type="PROSITE" id="PS50296">
    <property type="entry name" value="SUI1"/>
    <property type="match status" value="1"/>
</dbReference>
<dbReference type="Proteomes" id="UP000501346">
    <property type="component" value="Chromosome SeII-SeIV"/>
</dbReference>
<dbReference type="InterPro" id="IPR003121">
    <property type="entry name" value="SWIB_MDM2_domain"/>
</dbReference>
<evidence type="ECO:0000256" key="1">
    <source>
        <dbReference type="ARBA" id="ARBA00010359"/>
    </source>
</evidence>
<dbReference type="SUPFAM" id="SSF55159">
    <property type="entry name" value="eIF1-like"/>
    <property type="match status" value="1"/>
</dbReference>
<accession>A0A6C1E2U3</accession>
<comment type="similarity">
    <text evidence="1">Belongs to the eIF2D family.</text>
</comment>
<dbReference type="AlphaFoldDB" id="A0A6C1E2U3"/>
<dbReference type="CDD" id="cd11608">
    <property type="entry name" value="eIF2D_C"/>
    <property type="match status" value="1"/>
</dbReference>
<dbReference type="SUPFAM" id="SSF88697">
    <property type="entry name" value="PUA domain-like"/>
    <property type="match status" value="1"/>
</dbReference>
<dbReference type="CDD" id="cd21156">
    <property type="entry name" value="PUA_eIF2d-like"/>
    <property type="match status" value="1"/>
</dbReference>
<dbReference type="InterPro" id="IPR036885">
    <property type="entry name" value="SWIB_MDM2_dom_sf"/>
</dbReference>
<dbReference type="Pfam" id="PF25304">
    <property type="entry name" value="WHD_eIF2D"/>
    <property type="match status" value="1"/>
</dbReference>
<dbReference type="EMBL" id="CP048999">
    <property type="protein sequence ID" value="QID83455.1"/>
    <property type="molecule type" value="Genomic_DNA"/>
</dbReference>
<dbReference type="Pfam" id="PF26291">
    <property type="entry name" value="SWIB_eIF2D"/>
    <property type="match status" value="1"/>
</dbReference>
<name>A0A6C1E2U3_SACPS</name>
<evidence type="ECO:0000259" key="3">
    <source>
        <dbReference type="PROSITE" id="PS51925"/>
    </source>
</evidence>
<keyword evidence="5" id="KW-1185">Reference proteome</keyword>
<dbReference type="Gene3D" id="3.30.780.10">
    <property type="entry name" value="SUI1-like domain"/>
    <property type="match status" value="1"/>
</dbReference>
<dbReference type="PANTHER" id="PTHR12217">
    <property type="entry name" value="EUKARYOTIC TRANSLATION INITIATION FACTOR 2D"/>
    <property type="match status" value="1"/>
</dbReference>
<dbReference type="InterPro" id="IPR058886">
    <property type="entry name" value="SWIB_eIF2D"/>
</dbReference>